<accession>A0A803MDT7</accession>
<dbReference type="InterPro" id="IPR036691">
    <property type="entry name" value="Endo/exonu/phosph_ase_sf"/>
</dbReference>
<reference evidence="1" key="2">
    <citation type="submission" date="2021-03" db="UniProtKB">
        <authorList>
            <consortium name="EnsemblPlants"/>
        </authorList>
    </citation>
    <scope>IDENTIFICATION</scope>
</reference>
<dbReference type="Proteomes" id="UP000596660">
    <property type="component" value="Unplaced"/>
</dbReference>
<dbReference type="Gramene" id="AUR62027630-RA">
    <property type="protein sequence ID" value="AUR62027630-RA:cds"/>
    <property type="gene ID" value="AUR62027630"/>
</dbReference>
<evidence type="ECO:0000313" key="1">
    <source>
        <dbReference type="EnsemblPlants" id="AUR62027630-RA:cds"/>
    </source>
</evidence>
<dbReference type="PANTHER" id="PTHR33710">
    <property type="entry name" value="BNAC02G09200D PROTEIN"/>
    <property type="match status" value="1"/>
</dbReference>
<dbReference type="PANTHER" id="PTHR33710:SF71">
    <property type="entry name" value="ENDONUCLEASE_EXONUCLEASE_PHOSPHATASE DOMAIN-CONTAINING PROTEIN"/>
    <property type="match status" value="1"/>
</dbReference>
<organism evidence="1 2">
    <name type="scientific">Chenopodium quinoa</name>
    <name type="common">Quinoa</name>
    <dbReference type="NCBI Taxonomy" id="63459"/>
    <lineage>
        <taxon>Eukaryota</taxon>
        <taxon>Viridiplantae</taxon>
        <taxon>Streptophyta</taxon>
        <taxon>Embryophyta</taxon>
        <taxon>Tracheophyta</taxon>
        <taxon>Spermatophyta</taxon>
        <taxon>Magnoliopsida</taxon>
        <taxon>eudicotyledons</taxon>
        <taxon>Gunneridae</taxon>
        <taxon>Pentapetalae</taxon>
        <taxon>Caryophyllales</taxon>
        <taxon>Chenopodiaceae</taxon>
        <taxon>Chenopodioideae</taxon>
        <taxon>Atripliceae</taxon>
        <taxon>Chenopodium</taxon>
    </lineage>
</organism>
<evidence type="ECO:0000313" key="2">
    <source>
        <dbReference type="Proteomes" id="UP000596660"/>
    </source>
</evidence>
<evidence type="ECO:0008006" key="3">
    <source>
        <dbReference type="Google" id="ProtNLM"/>
    </source>
</evidence>
<proteinExistence type="predicted"/>
<dbReference type="OMA" id="LMEMNIR"/>
<protein>
    <recommendedName>
        <fullName evidence="3">Endonuclease/exonuclease/phosphatase domain-containing protein</fullName>
    </recommendedName>
</protein>
<dbReference type="EnsemblPlants" id="AUR62027630-RA">
    <property type="protein sequence ID" value="AUR62027630-RA:cds"/>
    <property type="gene ID" value="AUR62027630"/>
</dbReference>
<sequence>MDVDVLSFSQNHIDVLVDSLVDGGWRFSGIYGFPKEEHKHKTGLLLKKLADSYDKPWLCGGDFNLMLVSSEKQGGNFRVEEADIFRRAMDYCQFVDMGYLGHDITWTNNRGGAYKIHERLDRFVANQAWKELYPGYFITHLSKRRSDHLPILLCMKEAFATPKKKRLYRFEEMWLRNVKCAEIIANVWEGGGDLC</sequence>
<dbReference type="AlphaFoldDB" id="A0A803MDT7"/>
<dbReference type="Gene3D" id="3.60.10.10">
    <property type="entry name" value="Endonuclease/exonuclease/phosphatase"/>
    <property type="match status" value="1"/>
</dbReference>
<name>A0A803MDT7_CHEQI</name>
<keyword evidence="2" id="KW-1185">Reference proteome</keyword>
<reference evidence="1" key="1">
    <citation type="journal article" date="2017" name="Nature">
        <title>The genome of Chenopodium quinoa.</title>
        <authorList>
            <person name="Jarvis D.E."/>
            <person name="Ho Y.S."/>
            <person name="Lightfoot D.J."/>
            <person name="Schmoeckel S.M."/>
            <person name="Li B."/>
            <person name="Borm T.J.A."/>
            <person name="Ohyanagi H."/>
            <person name="Mineta K."/>
            <person name="Michell C.T."/>
            <person name="Saber N."/>
            <person name="Kharbatia N.M."/>
            <person name="Rupper R.R."/>
            <person name="Sharp A.R."/>
            <person name="Dally N."/>
            <person name="Boughton B.A."/>
            <person name="Woo Y.H."/>
            <person name="Gao G."/>
            <person name="Schijlen E.G.W.M."/>
            <person name="Guo X."/>
            <person name="Momin A.A."/>
            <person name="Negrao S."/>
            <person name="Al-Babili S."/>
            <person name="Gehring C."/>
            <person name="Roessner U."/>
            <person name="Jung C."/>
            <person name="Murphy K."/>
            <person name="Arold S.T."/>
            <person name="Gojobori T."/>
            <person name="van der Linden C.G."/>
            <person name="van Loo E.N."/>
            <person name="Jellen E.N."/>
            <person name="Maughan P.J."/>
            <person name="Tester M."/>
        </authorList>
    </citation>
    <scope>NUCLEOTIDE SEQUENCE [LARGE SCALE GENOMIC DNA]</scope>
    <source>
        <strain evidence="1">cv. PI 614886</strain>
    </source>
</reference>
<dbReference type="SUPFAM" id="SSF56219">
    <property type="entry name" value="DNase I-like"/>
    <property type="match status" value="1"/>
</dbReference>